<feature type="chain" id="PRO_5019197743" description="Glutamine amidotransferase domain-containing protein" evidence="2">
    <location>
        <begin position="27"/>
        <end position="271"/>
    </location>
</feature>
<name>A0A433QQQ2_9FUNG</name>
<evidence type="ECO:0000256" key="1">
    <source>
        <dbReference type="SAM" id="MobiDB-lite"/>
    </source>
</evidence>
<gene>
    <name evidence="4" type="ORF">BC938DRAFT_476264</name>
</gene>
<dbReference type="InterPro" id="IPR044992">
    <property type="entry name" value="ChyE-like"/>
</dbReference>
<dbReference type="EMBL" id="RBNJ01002310">
    <property type="protein sequence ID" value="RUS32112.1"/>
    <property type="molecule type" value="Genomic_DNA"/>
</dbReference>
<feature type="signal peptide" evidence="2">
    <location>
        <begin position="1"/>
        <end position="26"/>
    </location>
</feature>
<feature type="compositionally biased region" description="Low complexity" evidence="1">
    <location>
        <begin position="203"/>
        <end position="218"/>
    </location>
</feature>
<keyword evidence="5" id="KW-1185">Reference proteome</keyword>
<reference evidence="4 5" key="1">
    <citation type="journal article" date="2018" name="New Phytol.">
        <title>Phylogenomics of Endogonaceae and evolution of mycorrhizas within Mucoromycota.</title>
        <authorList>
            <person name="Chang Y."/>
            <person name="Desiro A."/>
            <person name="Na H."/>
            <person name="Sandor L."/>
            <person name="Lipzen A."/>
            <person name="Clum A."/>
            <person name="Barry K."/>
            <person name="Grigoriev I.V."/>
            <person name="Martin F.M."/>
            <person name="Stajich J.E."/>
            <person name="Smith M.E."/>
            <person name="Bonito G."/>
            <person name="Spatafora J.W."/>
        </authorList>
    </citation>
    <scope>NUCLEOTIDE SEQUENCE [LARGE SCALE GENOMIC DNA]</scope>
    <source>
        <strain evidence="4 5">AD002</strain>
    </source>
</reference>
<dbReference type="PANTHER" id="PTHR42695">
    <property type="entry name" value="GLUTAMINE AMIDOTRANSFERASE YLR126C-RELATED"/>
    <property type="match status" value="1"/>
</dbReference>
<accession>A0A433QQQ2</accession>
<dbReference type="AlphaFoldDB" id="A0A433QQQ2"/>
<dbReference type="InterPro" id="IPR029062">
    <property type="entry name" value="Class_I_gatase-like"/>
</dbReference>
<keyword evidence="2" id="KW-0732">Signal</keyword>
<dbReference type="GO" id="GO:0005634">
    <property type="term" value="C:nucleus"/>
    <property type="evidence" value="ECO:0007669"/>
    <property type="project" value="TreeGrafter"/>
</dbReference>
<dbReference type="Proteomes" id="UP000274822">
    <property type="component" value="Unassembled WGS sequence"/>
</dbReference>
<organism evidence="4 5">
    <name type="scientific">Jimgerdemannia flammicorona</name>
    <dbReference type="NCBI Taxonomy" id="994334"/>
    <lineage>
        <taxon>Eukaryota</taxon>
        <taxon>Fungi</taxon>
        <taxon>Fungi incertae sedis</taxon>
        <taxon>Mucoromycota</taxon>
        <taxon>Mucoromycotina</taxon>
        <taxon>Endogonomycetes</taxon>
        <taxon>Endogonales</taxon>
        <taxon>Endogonaceae</taxon>
        <taxon>Jimgerdemannia</taxon>
    </lineage>
</organism>
<dbReference type="Pfam" id="PF00117">
    <property type="entry name" value="GATase"/>
    <property type="match status" value="1"/>
</dbReference>
<feature type="region of interest" description="Disordered" evidence="1">
    <location>
        <begin position="157"/>
        <end position="228"/>
    </location>
</feature>
<feature type="compositionally biased region" description="Basic and acidic residues" evidence="1">
    <location>
        <begin position="179"/>
        <end position="190"/>
    </location>
</feature>
<evidence type="ECO:0000256" key="2">
    <source>
        <dbReference type="SAM" id="SignalP"/>
    </source>
</evidence>
<dbReference type="Gene3D" id="3.40.50.880">
    <property type="match status" value="1"/>
</dbReference>
<evidence type="ECO:0000313" key="5">
    <source>
        <dbReference type="Proteomes" id="UP000274822"/>
    </source>
</evidence>
<protein>
    <recommendedName>
        <fullName evidence="3">Glutamine amidotransferase domain-containing protein</fullName>
    </recommendedName>
</protein>
<evidence type="ECO:0000259" key="3">
    <source>
        <dbReference type="Pfam" id="PF00117"/>
    </source>
</evidence>
<dbReference type="InterPro" id="IPR017926">
    <property type="entry name" value="GATASE"/>
</dbReference>
<evidence type="ECO:0000313" key="4">
    <source>
        <dbReference type="EMBL" id="RUS32112.1"/>
    </source>
</evidence>
<feature type="domain" description="Glutamine amidotransferase" evidence="3">
    <location>
        <begin position="69"/>
        <end position="138"/>
    </location>
</feature>
<dbReference type="PANTHER" id="PTHR42695:SF5">
    <property type="entry name" value="GLUTAMINE AMIDOTRANSFERASE YLR126C-RELATED"/>
    <property type="match status" value="1"/>
</dbReference>
<comment type="caution">
    <text evidence="4">The sequence shown here is derived from an EMBL/GenBank/DDBJ whole genome shotgun (WGS) entry which is preliminary data.</text>
</comment>
<dbReference type="GO" id="GO:0005829">
    <property type="term" value="C:cytosol"/>
    <property type="evidence" value="ECO:0007669"/>
    <property type="project" value="TreeGrafter"/>
</dbReference>
<sequence length="271" mass="29329">MSSPTTPRVLRLALLVAGSPPPAVVAKYGDYPFLYRRILRKGLQAHHEDAALELSLRDYDVVHRQEYPTDAELMAGEIDGIVITGSAASAYEDKEWVRRLVAFTKRVYEEFPRVKMLGICFGHQIVGMAAGGTVEKNAKGWEITAFMCPSYSSPLPPISPEHPRSAPRSRSFPTAKLSPPRDDCATHARAGDALGERSGANGAGPPRVPGRVRGGVAANPDGQGDRNGGTFFTVAAHPVQGGCGRRMDCGEDDRVLERQVGWQVLRLSGRV</sequence>
<dbReference type="SUPFAM" id="SSF52317">
    <property type="entry name" value="Class I glutamine amidotransferase-like"/>
    <property type="match status" value="1"/>
</dbReference>
<proteinExistence type="predicted"/>